<proteinExistence type="predicted"/>
<evidence type="ECO:0000313" key="2">
    <source>
        <dbReference type="Proteomes" id="UP000605990"/>
    </source>
</evidence>
<dbReference type="InterPro" id="IPR046584">
    <property type="entry name" value="DUF6642"/>
</dbReference>
<reference evidence="1 2" key="1">
    <citation type="submission" date="2020-08" db="EMBL/GenBank/DDBJ databases">
        <title>Description of novel Flavobacterium F-408 isolate.</title>
        <authorList>
            <person name="Saticioglu I.B."/>
            <person name="Duman M."/>
            <person name="Altun S."/>
        </authorList>
    </citation>
    <scope>NUCLEOTIDE SEQUENCE [LARGE SCALE GENOMIC DNA]</scope>
    <source>
        <strain evidence="1 2">F-408</strain>
    </source>
</reference>
<sequence length="187" mass="21781">MEELEQFVFCLEAVSDVETLETTEIQKQLESLALHHGIPNIYKACDTIEGLEESLSALLYDDHNFKNYEIIYLVMEGEDNSICIYDYYYSLDEIAELFEGKMKGKIVHFANTKTLELTNDEAQFFLDVTGAKAISGYGEKFSNLKSYQLDQVFFQLFQENDDITEVVETLFEKHYALCKLLDFRLYF</sequence>
<name>A0ABR7IWL2_9FLAO</name>
<dbReference type="EMBL" id="JACRUN010000001">
    <property type="protein sequence ID" value="MBC5834027.1"/>
    <property type="molecule type" value="Genomic_DNA"/>
</dbReference>
<organism evidence="1 2">
    <name type="scientific">Flavobacterium bernardetii</name>
    <dbReference type="NCBI Taxonomy" id="2813823"/>
    <lineage>
        <taxon>Bacteria</taxon>
        <taxon>Pseudomonadati</taxon>
        <taxon>Bacteroidota</taxon>
        <taxon>Flavobacteriia</taxon>
        <taxon>Flavobacteriales</taxon>
        <taxon>Flavobacteriaceae</taxon>
        <taxon>Flavobacterium</taxon>
    </lineage>
</organism>
<accession>A0ABR7IWL2</accession>
<gene>
    <name evidence="1" type="ORF">H8R27_03935</name>
</gene>
<evidence type="ECO:0000313" key="1">
    <source>
        <dbReference type="EMBL" id="MBC5834027.1"/>
    </source>
</evidence>
<comment type="caution">
    <text evidence="1">The sequence shown here is derived from an EMBL/GenBank/DDBJ whole genome shotgun (WGS) entry which is preliminary data.</text>
</comment>
<dbReference type="RefSeq" id="WP_166125246.1">
    <property type="nucleotide sequence ID" value="NZ_JAANOQ010000001.1"/>
</dbReference>
<dbReference type="Pfam" id="PF20347">
    <property type="entry name" value="DUF6642"/>
    <property type="match status" value="1"/>
</dbReference>
<keyword evidence="2" id="KW-1185">Reference proteome</keyword>
<dbReference type="Proteomes" id="UP000605990">
    <property type="component" value="Unassembled WGS sequence"/>
</dbReference>
<protein>
    <submittedName>
        <fullName evidence="1">Uncharacterized protein</fullName>
    </submittedName>
</protein>